<evidence type="ECO:0000313" key="9">
    <source>
        <dbReference type="Proteomes" id="UP000315751"/>
    </source>
</evidence>
<dbReference type="OrthoDB" id="315328at2"/>
<accession>A0A560H3W2</accession>
<keyword evidence="5" id="KW-0326">Glycosidase</keyword>
<comment type="caution">
    <text evidence="8">The sequence shown here is derived from an EMBL/GenBank/DDBJ whole genome shotgun (WGS) entry which is preliminary data.</text>
</comment>
<dbReference type="InterPro" id="IPR017853">
    <property type="entry name" value="GH"/>
</dbReference>
<dbReference type="Pfam" id="PF23916">
    <property type="entry name" value="TIM-barrel_EndoS"/>
    <property type="match status" value="1"/>
</dbReference>
<evidence type="ECO:0000256" key="4">
    <source>
        <dbReference type="ARBA" id="ARBA00022801"/>
    </source>
</evidence>
<protein>
    <recommendedName>
        <fullName evidence="2">mannosyl-glycoprotein endo-beta-N-acetylglucosaminidase</fullName>
        <ecNumber evidence="2">3.2.1.96</ecNumber>
    </recommendedName>
</protein>
<dbReference type="GO" id="GO:0033925">
    <property type="term" value="F:mannosyl-glycoprotein endo-beta-N-acetylglucosaminidase activity"/>
    <property type="evidence" value="ECO:0007669"/>
    <property type="project" value="UniProtKB-EC"/>
</dbReference>
<proteinExistence type="inferred from homology"/>
<dbReference type="SUPFAM" id="SSF51322">
    <property type="entry name" value="Cyanovirin-N"/>
    <property type="match status" value="1"/>
</dbReference>
<keyword evidence="4" id="KW-0378">Hydrolase</keyword>
<dbReference type="InterPro" id="IPR011058">
    <property type="entry name" value="Cyanovirin-N"/>
</dbReference>
<evidence type="ECO:0000256" key="1">
    <source>
        <dbReference type="ARBA" id="ARBA00009336"/>
    </source>
</evidence>
<evidence type="ECO:0000256" key="5">
    <source>
        <dbReference type="ARBA" id="ARBA00023295"/>
    </source>
</evidence>
<dbReference type="InterPro" id="IPR057016">
    <property type="entry name" value="EndoS_F2-like_TIM-barrel"/>
</dbReference>
<sequence length="470" mass="49523">MSNPPPKPANPAAPLLSVYWLNSELTNTYPAPALRDVLAYTNGVNGPPQTGVVYLMGASFLGSPESFAAPYVQLEPSLLNTLQNGDVALLQKAGVKVLLTIQGSNSGGNTMGWSTMSDTQSAAFAQWLASNVINAYGLDGVDIDDEFSSAPGTPQNLIDAVANLRAQIPGKLITKALWRDTDVFGLTASASTPYSGATMPQLLNFGSTMSYGTGAAGIESATKAYTSTSSLTYPLAASQLCAGVQAGPSNGHWMTSLADTTSVATWAKNKNYLGVMIYSFSQDIEEFTGTATDPSQYKYPYPSAGDHMFQQAVVQAWGETFTVNQQAIAGLFYPAGSFYLSSKDIQMTLSAELKTKQGTWVSATLDILALSNANITNSDGTFVQQATMLEQSQYQSIQQKMTAQGLGAFVPVGDYWSSARNVSVTLSAQCRTIAGGYQNSSLGLSTANPANTIVVNNNGALQLQAVQPVG</sequence>
<dbReference type="InterPro" id="IPR001579">
    <property type="entry name" value="Glyco_hydro_18_chit_AS"/>
</dbReference>
<dbReference type="Gene3D" id="3.20.20.80">
    <property type="entry name" value="Glycosidases"/>
    <property type="match status" value="1"/>
</dbReference>
<dbReference type="PROSITE" id="PS51910">
    <property type="entry name" value="GH18_2"/>
    <property type="match status" value="1"/>
</dbReference>
<organism evidence="8 9">
    <name type="scientific">Nitrospirillum amazonense</name>
    <dbReference type="NCBI Taxonomy" id="28077"/>
    <lineage>
        <taxon>Bacteria</taxon>
        <taxon>Pseudomonadati</taxon>
        <taxon>Pseudomonadota</taxon>
        <taxon>Alphaproteobacteria</taxon>
        <taxon>Rhodospirillales</taxon>
        <taxon>Azospirillaceae</taxon>
        <taxon>Nitrospirillum</taxon>
    </lineage>
</organism>
<dbReference type="Pfam" id="PF08881">
    <property type="entry name" value="CVNH"/>
    <property type="match status" value="1"/>
</dbReference>
<dbReference type="InterPro" id="IPR001223">
    <property type="entry name" value="Glyco_hydro18_cat"/>
</dbReference>
<name>A0A560H3W2_9PROT</name>
<evidence type="ECO:0000256" key="6">
    <source>
        <dbReference type="ARBA" id="ARBA00034414"/>
    </source>
</evidence>
<evidence type="ECO:0000313" key="8">
    <source>
        <dbReference type="EMBL" id="TWB40986.1"/>
    </source>
</evidence>
<evidence type="ECO:0000259" key="7">
    <source>
        <dbReference type="PROSITE" id="PS51910"/>
    </source>
</evidence>
<comment type="catalytic activity">
    <reaction evidence="6">
        <text>an N(4)-(oligosaccharide-(1-&gt;3)-[oligosaccharide-(1-&gt;6)]-beta-D-Man-(1-&gt;4)-beta-D-GlcNAc-(1-&gt;4)-alpha-D-GlcNAc)-L-asparaginyl-[protein] + H2O = an oligosaccharide-(1-&gt;3)-[oligosaccharide-(1-&gt;6)]-beta-D-Man-(1-&gt;4)-D-GlcNAc + N(4)-(N-acetyl-beta-D-glucosaminyl)-L-asparaginyl-[protein]</text>
        <dbReference type="Rhea" id="RHEA:73067"/>
        <dbReference type="Rhea" id="RHEA-COMP:12603"/>
        <dbReference type="Rhea" id="RHEA-COMP:18176"/>
        <dbReference type="ChEBI" id="CHEBI:15377"/>
        <dbReference type="ChEBI" id="CHEBI:132248"/>
        <dbReference type="ChEBI" id="CHEBI:192714"/>
        <dbReference type="ChEBI" id="CHEBI:192715"/>
        <dbReference type="EC" id="3.2.1.96"/>
    </reaction>
</comment>
<dbReference type="InterPro" id="IPR036673">
    <property type="entry name" value="Cyanovirin-N_sf"/>
</dbReference>
<dbReference type="PROSITE" id="PS01095">
    <property type="entry name" value="GH18_1"/>
    <property type="match status" value="1"/>
</dbReference>
<gene>
    <name evidence="8" type="ORF">FBZ90_10810</name>
</gene>
<dbReference type="RefSeq" id="WP_145733273.1">
    <property type="nucleotide sequence ID" value="NZ_VITR01000008.1"/>
</dbReference>
<keyword evidence="9" id="KW-1185">Reference proteome</keyword>
<dbReference type="AlphaFoldDB" id="A0A560H3W2"/>
<evidence type="ECO:0000256" key="3">
    <source>
        <dbReference type="ARBA" id="ARBA00022729"/>
    </source>
</evidence>
<dbReference type="SUPFAM" id="SSF51445">
    <property type="entry name" value="(Trans)glycosidases"/>
    <property type="match status" value="1"/>
</dbReference>
<feature type="domain" description="GH18" evidence="7">
    <location>
        <begin position="14"/>
        <end position="312"/>
    </location>
</feature>
<dbReference type="EMBL" id="VITR01000008">
    <property type="protein sequence ID" value="TWB40986.1"/>
    <property type="molecule type" value="Genomic_DNA"/>
</dbReference>
<dbReference type="GO" id="GO:0005975">
    <property type="term" value="P:carbohydrate metabolic process"/>
    <property type="evidence" value="ECO:0007669"/>
    <property type="project" value="InterPro"/>
</dbReference>
<dbReference type="Proteomes" id="UP000315751">
    <property type="component" value="Unassembled WGS sequence"/>
</dbReference>
<dbReference type="Gene3D" id="2.30.60.10">
    <property type="entry name" value="Cyanovirin-N"/>
    <property type="match status" value="1"/>
</dbReference>
<evidence type="ECO:0000256" key="2">
    <source>
        <dbReference type="ARBA" id="ARBA00012566"/>
    </source>
</evidence>
<dbReference type="EC" id="3.2.1.96" evidence="2"/>
<reference evidence="8 9" key="1">
    <citation type="submission" date="2019-06" db="EMBL/GenBank/DDBJ databases">
        <title>Genomic Encyclopedia of Type Strains, Phase IV (KMG-V): Genome sequencing to study the core and pangenomes of soil and plant-associated prokaryotes.</title>
        <authorList>
            <person name="Whitman W."/>
        </authorList>
    </citation>
    <scope>NUCLEOTIDE SEQUENCE [LARGE SCALE GENOMIC DNA]</scope>
    <source>
        <strain evidence="8 9">BR 11622</strain>
    </source>
</reference>
<comment type="similarity">
    <text evidence="1">Belongs to the glycosyl hydrolase 18 family.</text>
</comment>
<keyword evidence="3" id="KW-0732">Signal</keyword>